<feature type="region of interest" description="Disordered" evidence="1">
    <location>
        <begin position="150"/>
        <end position="197"/>
    </location>
</feature>
<gene>
    <name evidence="3" type="primary">MPUL0D03570</name>
    <name evidence="3" type="ORF">METSCH_D03570</name>
</gene>
<accession>A0A4P6XQI5</accession>
<feature type="domain" description="SAC3/GANP/THP3 conserved" evidence="2">
    <location>
        <begin position="207"/>
        <end position="433"/>
    </location>
</feature>
<sequence>MSGTYNEVQAKKLGQKKAKKVQKTTQKAAVHDSSHHYTSGASSYQHQTHHDPQNRQNGNNSEQDSAAWPQTLLDFVNRSFEQSNELNNAGKAIFNEQIQSLIYSAARDKKIWTNDWTRQRLPVFDPSVPPCLYQDIPGVMSAVHMLPHAAEPQQPHTQQKRSKKAKYDSQERKKQRAERFQDCTSPAPASPGPKSTQIIGTLTALEKRYLRLTSEPDPSAVRPENVLEKCLKHVVEKYRSTGALYLYINDQLKAIRQDMTVQHIKSDLALLVYETHGRIAIENNDLGEFNQCQAQLKHLYAQKDPEFYKNTYEFTCYRVLYLLLTGNYADINLTRLELMDLDTGKDLLVDFETRRRCVYNALKLADYVTLGNYSGFFALYKWYQSLDCMDGAFHLLEQFMANKQRVLSLNTMCKAFKKLPLSYLEDQFALDSAALFLADFGLLDFVSGPDFDCAAAKFALQAIVDQGKFKKVDIKGQV</sequence>
<evidence type="ECO:0000313" key="4">
    <source>
        <dbReference type="Proteomes" id="UP000292447"/>
    </source>
</evidence>
<reference evidence="4" key="1">
    <citation type="submission" date="2019-03" db="EMBL/GenBank/DDBJ databases">
        <title>Snf2 controls pulcherriminic acid biosynthesis and connects pigmentation and antifungal activity of the yeast Metschnikowia pulcherrima.</title>
        <authorList>
            <person name="Gore-Lloyd D."/>
            <person name="Sumann I."/>
            <person name="Brachmann A.O."/>
            <person name="Schneeberger K."/>
            <person name="Ortiz-Merino R.A."/>
            <person name="Moreno-Beltran M."/>
            <person name="Schlaefli M."/>
            <person name="Kirner P."/>
            <person name="Santos Kron A."/>
            <person name="Wolfe K.H."/>
            <person name="Piel J."/>
            <person name="Ahrens C.H."/>
            <person name="Henk D."/>
            <person name="Freimoser F.M."/>
        </authorList>
    </citation>
    <scope>NUCLEOTIDE SEQUENCE [LARGE SCALE GENOMIC DNA]</scope>
    <source>
        <strain evidence="4">APC 1.2</strain>
    </source>
</reference>
<dbReference type="InterPro" id="IPR045107">
    <property type="entry name" value="SAC3/GANP/THP3"/>
</dbReference>
<evidence type="ECO:0000259" key="2">
    <source>
        <dbReference type="Pfam" id="PF03399"/>
    </source>
</evidence>
<dbReference type="Pfam" id="PF03399">
    <property type="entry name" value="SAC3_GANP"/>
    <property type="match status" value="1"/>
</dbReference>
<organism evidence="3 4">
    <name type="scientific">Metschnikowia aff. pulcherrima</name>
    <dbReference type="NCBI Taxonomy" id="2163413"/>
    <lineage>
        <taxon>Eukaryota</taxon>
        <taxon>Fungi</taxon>
        <taxon>Dikarya</taxon>
        <taxon>Ascomycota</taxon>
        <taxon>Saccharomycotina</taxon>
        <taxon>Pichiomycetes</taxon>
        <taxon>Metschnikowiaceae</taxon>
        <taxon>Metschnikowia</taxon>
    </lineage>
</organism>
<dbReference type="AlphaFoldDB" id="A0A4P6XQI5"/>
<protein>
    <submittedName>
        <fullName evidence="3">SAC3/GANP/Nin1/mts3/eIF-3 p25 family protein</fullName>
    </submittedName>
</protein>
<keyword evidence="4" id="KW-1185">Reference proteome</keyword>
<feature type="compositionally biased region" description="Polar residues" evidence="1">
    <location>
        <begin position="36"/>
        <end position="46"/>
    </location>
</feature>
<dbReference type="InterPro" id="IPR005062">
    <property type="entry name" value="SAC3/GANP/THP3_conserved"/>
</dbReference>
<feature type="region of interest" description="Disordered" evidence="1">
    <location>
        <begin position="1"/>
        <end position="65"/>
    </location>
</feature>
<evidence type="ECO:0000313" key="3">
    <source>
        <dbReference type="EMBL" id="QBM89289.1"/>
    </source>
</evidence>
<feature type="compositionally biased region" description="Basic residues" evidence="1">
    <location>
        <begin position="13"/>
        <end position="22"/>
    </location>
</feature>
<dbReference type="GO" id="GO:0005634">
    <property type="term" value="C:nucleus"/>
    <property type="evidence" value="ECO:0007669"/>
    <property type="project" value="TreeGrafter"/>
</dbReference>
<feature type="compositionally biased region" description="Basic and acidic residues" evidence="1">
    <location>
        <begin position="165"/>
        <end position="181"/>
    </location>
</feature>
<dbReference type="Gene3D" id="1.25.40.990">
    <property type="match status" value="1"/>
</dbReference>
<dbReference type="PANTHER" id="PTHR12436:SF4">
    <property type="entry name" value="LEUKOCYTE RECEPTOR CLUSTER MEMBER 8"/>
    <property type="match status" value="1"/>
</dbReference>
<dbReference type="STRING" id="2163413.A0A4P6XQI5"/>
<dbReference type="Proteomes" id="UP000292447">
    <property type="component" value="Chromosome IV"/>
</dbReference>
<proteinExistence type="predicted"/>
<name>A0A4P6XQI5_9ASCO</name>
<feature type="compositionally biased region" description="Polar residues" evidence="1">
    <location>
        <begin position="54"/>
        <end position="64"/>
    </location>
</feature>
<dbReference type="PANTHER" id="PTHR12436">
    <property type="entry name" value="80 KDA MCM3-ASSOCIATED PROTEIN"/>
    <property type="match status" value="1"/>
</dbReference>
<evidence type="ECO:0000256" key="1">
    <source>
        <dbReference type="SAM" id="MobiDB-lite"/>
    </source>
</evidence>
<dbReference type="EMBL" id="CP034459">
    <property type="protein sequence ID" value="QBM89289.1"/>
    <property type="molecule type" value="Genomic_DNA"/>
</dbReference>